<evidence type="ECO:0000256" key="8">
    <source>
        <dbReference type="ARBA" id="ARBA00049985"/>
    </source>
</evidence>
<keyword evidence="3" id="KW-1003">Cell membrane</keyword>
<evidence type="ECO:0000256" key="6">
    <source>
        <dbReference type="ARBA" id="ARBA00022967"/>
    </source>
</evidence>
<dbReference type="Pfam" id="PF00005">
    <property type="entry name" value="ABC_tran"/>
    <property type="match status" value="1"/>
</dbReference>
<keyword evidence="4" id="KW-0547">Nucleotide-binding</keyword>
<dbReference type="Gene3D" id="3.40.50.300">
    <property type="entry name" value="P-loop containing nucleotide triphosphate hydrolases"/>
    <property type="match status" value="1"/>
</dbReference>
<feature type="domain" description="ABC transporter" evidence="9">
    <location>
        <begin position="4"/>
        <end position="234"/>
    </location>
</feature>
<dbReference type="AlphaFoldDB" id="A0A0G2Z822"/>
<dbReference type="GO" id="GO:0043215">
    <property type="term" value="P:daunorubicin transport"/>
    <property type="evidence" value="ECO:0007669"/>
    <property type="project" value="InterPro"/>
</dbReference>
<dbReference type="RefSeq" id="WP_047754847.1">
    <property type="nucleotide sequence ID" value="NZ_CAJUHA010000017.1"/>
</dbReference>
<evidence type="ECO:0000256" key="2">
    <source>
        <dbReference type="ARBA" id="ARBA00022448"/>
    </source>
</evidence>
<evidence type="ECO:0000256" key="1">
    <source>
        <dbReference type="ARBA" id="ARBA00004236"/>
    </source>
</evidence>
<dbReference type="SMART" id="SM00382">
    <property type="entry name" value="AAA"/>
    <property type="match status" value="1"/>
</dbReference>
<keyword evidence="11" id="KW-1185">Reference proteome</keyword>
<dbReference type="PROSITE" id="PS50893">
    <property type="entry name" value="ABC_TRANSPORTER_2"/>
    <property type="match status" value="1"/>
</dbReference>
<evidence type="ECO:0000256" key="3">
    <source>
        <dbReference type="ARBA" id="ARBA00022475"/>
    </source>
</evidence>
<comment type="similarity">
    <text evidence="8">Belongs to the ABC transporter superfamily. Drug exporter-1 (DrugE1) (TC 3.A.1.105) family.</text>
</comment>
<keyword evidence="6" id="KW-1278">Translocase</keyword>
<keyword evidence="5" id="KW-0067">ATP-binding</keyword>
<accession>A0A0G2Z822</accession>
<dbReference type="PANTHER" id="PTHR42711:SF18">
    <property type="entry name" value="ABC TRANSPORTER, ATP-BINDING PROTEIN"/>
    <property type="match status" value="1"/>
</dbReference>
<dbReference type="InterPro" id="IPR027417">
    <property type="entry name" value="P-loop_NTPase"/>
</dbReference>
<dbReference type="KEGG" id="kpf:IX53_07665"/>
<evidence type="ECO:0000256" key="5">
    <source>
        <dbReference type="ARBA" id="ARBA00022840"/>
    </source>
</evidence>
<dbReference type="PATRIC" id="fig|1330330.3.peg.1552"/>
<dbReference type="EMBL" id="CP011232">
    <property type="protein sequence ID" value="AKI97712.1"/>
    <property type="molecule type" value="Genomic_DNA"/>
</dbReference>
<dbReference type="PANTHER" id="PTHR42711">
    <property type="entry name" value="ABC TRANSPORTER ATP-BINDING PROTEIN"/>
    <property type="match status" value="1"/>
</dbReference>
<reference evidence="10 11" key="1">
    <citation type="submission" date="2015-04" db="EMBL/GenBank/DDBJ databases">
        <title>Complete Genome Sequence of Kosmotoga pacifica SLHLJ1.</title>
        <authorList>
            <person name="Jiang L.J."/>
            <person name="Shao Z.Z."/>
            <person name="Jebbar M."/>
        </authorList>
    </citation>
    <scope>NUCLEOTIDE SEQUENCE [LARGE SCALE GENOMIC DNA]</scope>
    <source>
        <strain evidence="10 11">SLHLJ1</strain>
    </source>
</reference>
<evidence type="ECO:0000259" key="9">
    <source>
        <dbReference type="PROSITE" id="PS50893"/>
    </source>
</evidence>
<keyword evidence="2" id="KW-0813">Transport</keyword>
<dbReference type="GO" id="GO:0005886">
    <property type="term" value="C:plasma membrane"/>
    <property type="evidence" value="ECO:0007669"/>
    <property type="project" value="UniProtKB-SubCell"/>
</dbReference>
<evidence type="ECO:0000313" key="10">
    <source>
        <dbReference type="EMBL" id="AKI97712.1"/>
    </source>
</evidence>
<dbReference type="FunFam" id="3.40.50.300:FF:000589">
    <property type="entry name" value="ABC transporter, ATP-binding subunit"/>
    <property type="match status" value="1"/>
</dbReference>
<sequence>MKVIEAKGLSKRFKEVLAVDNVSFEVQEGEIFGLLGPNGAGKSTTIRMLTTLTRPTSGTALVAGYDISKEPSRVREKIGLVSEKTILYDRLTAMENLMFFARLNGMDKKRARKRCLELLEMVDMLKWKDTMVGKFSTGMRQRINVIRALLHDPKIIFLDEPTLGLDPQTTRTIREFIRKINSEGRTVILTTHIMTEADMLSDRIAIIDHGKIIALDTPKNLKRMLKESSDEVLDIEIPNMNGKITEELEAFDCVRKVSSRSPEEIRIIMNCDNPVAFITDFLSKRSLHIRAIRTVEPTLEDVFIKLTGHEMRDQEVKKARFVRRRMHS</sequence>
<dbReference type="InterPro" id="IPR003439">
    <property type="entry name" value="ABC_transporter-like_ATP-bd"/>
</dbReference>
<evidence type="ECO:0000256" key="7">
    <source>
        <dbReference type="ARBA" id="ARBA00023136"/>
    </source>
</evidence>
<evidence type="ECO:0000313" key="11">
    <source>
        <dbReference type="Proteomes" id="UP000035159"/>
    </source>
</evidence>
<dbReference type="STRING" id="1330330.IX53_07665"/>
<dbReference type="NCBIfam" id="TIGR01188">
    <property type="entry name" value="drrA"/>
    <property type="match status" value="1"/>
</dbReference>
<keyword evidence="7" id="KW-0472">Membrane</keyword>
<dbReference type="InterPro" id="IPR003593">
    <property type="entry name" value="AAA+_ATPase"/>
</dbReference>
<gene>
    <name evidence="10" type="ORF">IX53_07665</name>
</gene>
<protein>
    <submittedName>
        <fullName evidence="10">ABC transporter ATPase</fullName>
    </submittedName>
</protein>
<dbReference type="Proteomes" id="UP000035159">
    <property type="component" value="Chromosome"/>
</dbReference>
<dbReference type="OrthoDB" id="9804819at2"/>
<dbReference type="SUPFAM" id="SSF52540">
    <property type="entry name" value="P-loop containing nucleoside triphosphate hydrolases"/>
    <property type="match status" value="1"/>
</dbReference>
<dbReference type="GO" id="GO:0016887">
    <property type="term" value="F:ATP hydrolysis activity"/>
    <property type="evidence" value="ECO:0007669"/>
    <property type="project" value="InterPro"/>
</dbReference>
<comment type="subcellular location">
    <subcellularLocation>
        <location evidence="1">Cell membrane</location>
    </subcellularLocation>
</comment>
<organism evidence="10 11">
    <name type="scientific">Kosmotoga pacifica</name>
    <dbReference type="NCBI Taxonomy" id="1330330"/>
    <lineage>
        <taxon>Bacteria</taxon>
        <taxon>Thermotogati</taxon>
        <taxon>Thermotogota</taxon>
        <taxon>Thermotogae</taxon>
        <taxon>Kosmotogales</taxon>
        <taxon>Kosmotogaceae</taxon>
        <taxon>Kosmotoga</taxon>
    </lineage>
</organism>
<dbReference type="InterPro" id="IPR005894">
    <property type="entry name" value="DrrA"/>
</dbReference>
<proteinExistence type="inferred from homology"/>
<dbReference type="GO" id="GO:0005524">
    <property type="term" value="F:ATP binding"/>
    <property type="evidence" value="ECO:0007669"/>
    <property type="project" value="UniProtKB-KW"/>
</dbReference>
<evidence type="ECO:0000256" key="4">
    <source>
        <dbReference type="ARBA" id="ARBA00022741"/>
    </source>
</evidence>
<dbReference type="InterPro" id="IPR050763">
    <property type="entry name" value="ABC_transporter_ATP-binding"/>
</dbReference>
<name>A0A0G2Z822_9BACT</name>
<dbReference type="GO" id="GO:1900753">
    <property type="term" value="P:doxorubicin transport"/>
    <property type="evidence" value="ECO:0007669"/>
    <property type="project" value="InterPro"/>
</dbReference>